<dbReference type="InterPro" id="IPR021319">
    <property type="entry name" value="DUF2921"/>
</dbReference>
<evidence type="ECO:0000259" key="13">
    <source>
        <dbReference type="Pfam" id="PF25333"/>
    </source>
</evidence>
<feature type="transmembrane region" description="Helical" evidence="10">
    <location>
        <begin position="689"/>
        <end position="705"/>
    </location>
</feature>
<comment type="pathway">
    <text evidence="3">Protein modification; protein ubiquitination.</text>
</comment>
<feature type="transmembrane region" description="Helical" evidence="10">
    <location>
        <begin position="796"/>
        <end position="814"/>
    </location>
</feature>
<dbReference type="GO" id="GO:0012505">
    <property type="term" value="C:endomembrane system"/>
    <property type="evidence" value="ECO:0007669"/>
    <property type="project" value="UniProtKB-SubCell"/>
</dbReference>
<sequence length="889" mass="98650">MALIPLSLLLLLACFSTSSSSSPYADNCGSVVPESEATSLFVDSDSSFLISNGYFSGGGGGGGLFRSPRASNSSSFRYFYFRAKNLHKTRSPGVLRVEGTLVLRDVQPTVLYNMTSHRRGPPRNSTLQTEATFDFTGFWSESTGKLCMVGHEIFYRPSGDPLRLSAVLKLNYPNTSDISTSLVTGTIESLGPQQIDPISLVAYAQNKYDYTMIPQANHSCSSLPVEEESLSFGPTSVCSHLLQYMTGRTFQLDDASGCTGSNCGTLNRSFGFSARFLFFDTIQCSENRRLHLYIGFSNSSSYLSYDIPMVPEKSMVGEGYWDHDKNRLCLIACHILGGSSQTSPSVGDCSIGLSLWFPTVMTLRRRDVVGHMWSNKKKSDTGYFDMVSFHRSGGRMVTIPGLTYNYTRMDFVSSSCKVRNGSTQSSEERYPDGRSSGDMQFSFEAEDAGGRRGWGHGNVFSIGDLVSGDDFYVTTSVTGSLAAAADLVEKKQSVWNVSYAMSYRMYSASGEVNEWFDIAAEGIYDAGSGTLCMKGCRSPSLPTKIQTAIDCEILIKIQFPPLNSKTEKRINGIINSSRSKQDSVYFDPIKLSSRHMYAAEITDASWRMDVEIVMVTISLTVSCICIGLQTFHAKKNRDALPSMSTTMFGVLTLGYVILPMLNFEALFPNHSQDGTLRLRSGGWLDVHEAIVRILALVALLLSLRLRRMAWSARSSEENKGYRVAEWTTLKLCLPFYFAGALLTWLISSRHQSEFSRQRHGSRWEDLVPYAGLVLDGFLLPQIVLNACRNSKEKKILTPFFYVGITITRALPHLYDAYRSRSYAPRIDSSYIYASPDGDFYSLVWDVIVPCQGLLFAAAIYLQQRFGGGCLLPQRFRKLVEYEAVPVVAL</sequence>
<feature type="domain" description="DUF2921" evidence="13">
    <location>
        <begin position="412"/>
        <end position="590"/>
    </location>
</feature>
<feature type="domain" description="DUF2921" evidence="13">
    <location>
        <begin position="24"/>
        <end position="199"/>
    </location>
</feature>
<proteinExistence type="predicted"/>
<feature type="chain" id="PRO_5043529807" description="RING-type E3 ubiquitin transferase" evidence="11">
    <location>
        <begin position="22"/>
        <end position="889"/>
    </location>
</feature>
<dbReference type="GO" id="GO:0061630">
    <property type="term" value="F:ubiquitin protein ligase activity"/>
    <property type="evidence" value="ECO:0007669"/>
    <property type="project" value="UniProtKB-EC"/>
</dbReference>
<keyword evidence="11" id="KW-0732">Signal</keyword>
<dbReference type="EC" id="2.3.2.27" evidence="4"/>
<dbReference type="PANTHER" id="PTHR33389">
    <property type="entry name" value="FAMILY PROTEIN, PUTATIVE (DUF2921)-RELATED"/>
    <property type="match status" value="1"/>
</dbReference>
<organism evidence="14 15">
    <name type="scientific">Ensete ventricosum</name>
    <name type="common">Abyssinian banana</name>
    <name type="synonym">Musa ensete</name>
    <dbReference type="NCBI Taxonomy" id="4639"/>
    <lineage>
        <taxon>Eukaryota</taxon>
        <taxon>Viridiplantae</taxon>
        <taxon>Streptophyta</taxon>
        <taxon>Embryophyta</taxon>
        <taxon>Tracheophyta</taxon>
        <taxon>Spermatophyta</taxon>
        <taxon>Magnoliopsida</taxon>
        <taxon>Liliopsida</taxon>
        <taxon>Zingiberales</taxon>
        <taxon>Musaceae</taxon>
        <taxon>Ensete</taxon>
    </lineage>
</organism>
<dbReference type="AlphaFoldDB" id="A0AAV8PC32"/>
<comment type="catalytic activity">
    <reaction evidence="1">
        <text>S-ubiquitinyl-[E2 ubiquitin-conjugating enzyme]-L-cysteine + [acceptor protein]-L-lysine = [E2 ubiquitin-conjugating enzyme]-L-cysteine + N(6)-ubiquitinyl-[acceptor protein]-L-lysine.</text>
        <dbReference type="EC" id="2.3.2.27"/>
    </reaction>
</comment>
<dbReference type="PANTHER" id="PTHR33389:SF18">
    <property type="entry name" value="OS01G0677900 PROTEIN"/>
    <property type="match status" value="1"/>
</dbReference>
<comment type="subcellular location">
    <subcellularLocation>
        <location evidence="2">Endomembrane system</location>
        <topology evidence="2">Multi-pass membrane protein</topology>
    </subcellularLocation>
</comment>
<evidence type="ECO:0000256" key="6">
    <source>
        <dbReference type="ARBA" id="ARBA00022692"/>
    </source>
</evidence>
<evidence type="ECO:0000256" key="10">
    <source>
        <dbReference type="SAM" id="Phobius"/>
    </source>
</evidence>
<feature type="domain" description="SWEET-like" evidence="12">
    <location>
        <begin position="601"/>
        <end position="875"/>
    </location>
</feature>
<name>A0AAV8PC32_ENSVE</name>
<keyword evidence="5" id="KW-0808">Transferase</keyword>
<comment type="caution">
    <text evidence="14">The sequence shown here is derived from an EMBL/GenBank/DDBJ whole genome shotgun (WGS) entry which is preliminary data.</text>
</comment>
<evidence type="ECO:0000256" key="5">
    <source>
        <dbReference type="ARBA" id="ARBA00022679"/>
    </source>
</evidence>
<evidence type="ECO:0000256" key="3">
    <source>
        <dbReference type="ARBA" id="ARBA00004906"/>
    </source>
</evidence>
<evidence type="ECO:0000256" key="11">
    <source>
        <dbReference type="SAM" id="SignalP"/>
    </source>
</evidence>
<gene>
    <name evidence="14" type="ORF">OPV22_022713</name>
</gene>
<keyword evidence="15" id="KW-1185">Reference proteome</keyword>
<feature type="transmembrane region" description="Helical" evidence="10">
    <location>
        <begin position="766"/>
        <end position="784"/>
    </location>
</feature>
<keyword evidence="9 10" id="KW-0472">Membrane</keyword>
<evidence type="ECO:0000256" key="2">
    <source>
        <dbReference type="ARBA" id="ARBA00004127"/>
    </source>
</evidence>
<keyword evidence="8 10" id="KW-1133">Transmembrane helix</keyword>
<evidence type="ECO:0000256" key="1">
    <source>
        <dbReference type="ARBA" id="ARBA00000900"/>
    </source>
</evidence>
<feature type="transmembrane region" description="Helical" evidence="10">
    <location>
        <begin position="643"/>
        <end position="661"/>
    </location>
</feature>
<protein>
    <recommendedName>
        <fullName evidence="4">RING-type E3 ubiquitin transferase</fullName>
        <ecNumber evidence="4">2.3.2.27</ecNumber>
    </recommendedName>
</protein>
<keyword evidence="6 10" id="KW-0812">Transmembrane</keyword>
<dbReference type="Pfam" id="PF11145">
    <property type="entry name" value="DUF2921"/>
    <property type="match status" value="1"/>
</dbReference>
<evidence type="ECO:0000313" key="15">
    <source>
        <dbReference type="Proteomes" id="UP001222027"/>
    </source>
</evidence>
<evidence type="ECO:0000256" key="8">
    <source>
        <dbReference type="ARBA" id="ARBA00022989"/>
    </source>
</evidence>
<evidence type="ECO:0000259" key="12">
    <source>
        <dbReference type="Pfam" id="PF11145"/>
    </source>
</evidence>
<dbReference type="Proteomes" id="UP001222027">
    <property type="component" value="Unassembled WGS sequence"/>
</dbReference>
<evidence type="ECO:0000313" key="14">
    <source>
        <dbReference type="EMBL" id="KAJ8478986.1"/>
    </source>
</evidence>
<evidence type="ECO:0000256" key="4">
    <source>
        <dbReference type="ARBA" id="ARBA00012483"/>
    </source>
</evidence>
<feature type="signal peptide" evidence="11">
    <location>
        <begin position="1"/>
        <end position="21"/>
    </location>
</feature>
<feature type="transmembrane region" description="Helical" evidence="10">
    <location>
        <begin position="839"/>
        <end position="861"/>
    </location>
</feature>
<keyword evidence="7" id="KW-0833">Ubl conjugation pathway</keyword>
<feature type="domain" description="DUF2921" evidence="13">
    <location>
        <begin position="218"/>
        <end position="388"/>
    </location>
</feature>
<feature type="transmembrane region" description="Helical" evidence="10">
    <location>
        <begin position="612"/>
        <end position="631"/>
    </location>
</feature>
<evidence type="ECO:0000256" key="9">
    <source>
        <dbReference type="ARBA" id="ARBA00023136"/>
    </source>
</evidence>
<accession>A0AAV8PC32</accession>
<reference evidence="14 15" key="1">
    <citation type="submission" date="2022-12" db="EMBL/GenBank/DDBJ databases">
        <title>Chromosome-scale assembly of the Ensete ventricosum genome.</title>
        <authorList>
            <person name="Dussert Y."/>
            <person name="Stocks J."/>
            <person name="Wendawek A."/>
            <person name="Woldeyes F."/>
            <person name="Nichols R.A."/>
            <person name="Borrell J.S."/>
        </authorList>
    </citation>
    <scope>NUCLEOTIDE SEQUENCE [LARGE SCALE GENOMIC DNA]</scope>
    <source>
        <strain evidence="15">cv. Maze</strain>
        <tissue evidence="14">Seeds</tissue>
    </source>
</reference>
<dbReference type="EMBL" id="JAQQAF010000006">
    <property type="protein sequence ID" value="KAJ8478986.1"/>
    <property type="molecule type" value="Genomic_DNA"/>
</dbReference>
<evidence type="ECO:0000256" key="7">
    <source>
        <dbReference type="ARBA" id="ARBA00022786"/>
    </source>
</evidence>
<dbReference type="InterPro" id="IPR057425">
    <property type="entry name" value="DUF2921_N"/>
</dbReference>
<dbReference type="Pfam" id="PF25333">
    <property type="entry name" value="DUF2921_N"/>
    <property type="match status" value="3"/>
</dbReference>
<feature type="transmembrane region" description="Helical" evidence="10">
    <location>
        <begin position="726"/>
        <end position="746"/>
    </location>
</feature>